<dbReference type="Proteomes" id="UP000229847">
    <property type="component" value="Unassembled WGS sequence"/>
</dbReference>
<feature type="domain" description="Nucleotidyl transferase" evidence="1">
    <location>
        <begin position="2"/>
        <end position="240"/>
    </location>
</feature>
<dbReference type="Gene3D" id="2.160.10.10">
    <property type="entry name" value="Hexapeptide repeat proteins"/>
    <property type="match status" value="1"/>
</dbReference>
<comment type="caution">
    <text evidence="2">The sequence shown here is derived from an EMBL/GenBank/DDBJ whole genome shotgun (WGS) entry which is preliminary data.</text>
</comment>
<dbReference type="GO" id="GO:0016740">
    <property type="term" value="F:transferase activity"/>
    <property type="evidence" value="ECO:0007669"/>
    <property type="project" value="UniProtKB-KW"/>
</dbReference>
<dbReference type="PANTHER" id="PTHR42883:SF2">
    <property type="entry name" value="THYMIDYLYLTRANSFERASE"/>
    <property type="match status" value="1"/>
</dbReference>
<evidence type="ECO:0000259" key="1">
    <source>
        <dbReference type="Pfam" id="PF00483"/>
    </source>
</evidence>
<dbReference type="InterPro" id="IPR029044">
    <property type="entry name" value="Nucleotide-diphossugar_trans"/>
</dbReference>
<dbReference type="InterPro" id="IPR005835">
    <property type="entry name" value="NTP_transferase_dom"/>
</dbReference>
<proteinExistence type="predicted"/>
<dbReference type="AlphaFoldDB" id="A0A2H0BJ15"/>
<reference evidence="2 3" key="1">
    <citation type="submission" date="2017-09" db="EMBL/GenBank/DDBJ databases">
        <title>Depth-based differentiation of microbial function through sediment-hosted aquifers and enrichment of novel symbionts in the deep terrestrial subsurface.</title>
        <authorList>
            <person name="Probst A.J."/>
            <person name="Ladd B."/>
            <person name="Jarett J.K."/>
            <person name="Geller-Mcgrath D.E."/>
            <person name="Sieber C.M."/>
            <person name="Emerson J.B."/>
            <person name="Anantharaman K."/>
            <person name="Thomas B.C."/>
            <person name="Malmstrom R."/>
            <person name="Stieglmeier M."/>
            <person name="Klingl A."/>
            <person name="Woyke T."/>
            <person name="Ryan C.M."/>
            <person name="Banfield J.F."/>
        </authorList>
    </citation>
    <scope>NUCLEOTIDE SEQUENCE [LARGE SCALE GENOMIC DNA]</scope>
    <source>
        <strain evidence="2">CG22_combo_CG10-13_8_21_14_all_39_10</strain>
    </source>
</reference>
<sequence>MKAIIPTGGIGSRMQPISFYVNKHFLPVANKPLIFYPIEAVASSGIKDVLITYNPGGLDIAKKFLGDGSNWGLKFTYVVQENPRGGLADIIRVCEKELKKDLFLLHLGDNIFTEGIKSQVDYFLNKKPNGLVTMLKFKDNSRLGVPVFNKKGELVDYLEKPQKPPNEFVIPGLYFFDNNVFKCFTGKDKITPSERGELEIRSPYMWLIKHGYKVDVIEYKGRWLDPGKFDDWIDSNQYLLDKTLEPKIESKIEDGSDISGRVYVGHNCVIRNSEIRGPVSIKDNTSIIDSYIGPYTSIDEGCLIEGSRIENCVLMNNVKIYKVKQQIDNSLIGSEASISSTDGRHSCLEFFIGEKANIKL</sequence>
<accession>A0A2H0BJ15</accession>
<organism evidence="2 3">
    <name type="scientific">Candidatus Woesebacteria bacterium CG22_combo_CG10-13_8_21_14_all_39_10</name>
    <dbReference type="NCBI Taxonomy" id="1975059"/>
    <lineage>
        <taxon>Bacteria</taxon>
        <taxon>Candidatus Woeseibacteriota</taxon>
    </lineage>
</organism>
<protein>
    <submittedName>
        <fullName evidence="2">Glucose-1-phosphate thymidylyltransferase</fullName>
    </submittedName>
</protein>
<dbReference type="Pfam" id="PF00483">
    <property type="entry name" value="NTP_transferase"/>
    <property type="match status" value="1"/>
</dbReference>
<name>A0A2H0BJ15_9BACT</name>
<dbReference type="Gene3D" id="3.90.550.10">
    <property type="entry name" value="Spore Coat Polysaccharide Biosynthesis Protein SpsA, Chain A"/>
    <property type="match status" value="1"/>
</dbReference>
<dbReference type="SUPFAM" id="SSF53448">
    <property type="entry name" value="Nucleotide-diphospho-sugar transferases"/>
    <property type="match status" value="1"/>
</dbReference>
<dbReference type="EMBL" id="PCSW01000062">
    <property type="protein sequence ID" value="PIP57631.1"/>
    <property type="molecule type" value="Genomic_DNA"/>
</dbReference>
<evidence type="ECO:0000313" key="2">
    <source>
        <dbReference type="EMBL" id="PIP57631.1"/>
    </source>
</evidence>
<evidence type="ECO:0000313" key="3">
    <source>
        <dbReference type="Proteomes" id="UP000229847"/>
    </source>
</evidence>
<dbReference type="PANTHER" id="PTHR42883">
    <property type="entry name" value="GLUCOSE-1-PHOSPHATE THYMIDYLTRANSFERASE"/>
    <property type="match status" value="1"/>
</dbReference>
<keyword evidence="2" id="KW-0808">Transferase</keyword>
<gene>
    <name evidence="2" type="ORF">COX03_02005</name>
</gene>